<evidence type="ECO:0000256" key="1">
    <source>
        <dbReference type="ARBA" id="ARBA00023002"/>
    </source>
</evidence>
<dbReference type="GO" id="GO:0051287">
    <property type="term" value="F:NAD binding"/>
    <property type="evidence" value="ECO:0007669"/>
    <property type="project" value="InterPro"/>
</dbReference>
<evidence type="ECO:0000313" key="4">
    <source>
        <dbReference type="EMBL" id="SNX70284.1"/>
    </source>
</evidence>
<dbReference type="PANTHER" id="PTHR43333:SF1">
    <property type="entry name" value="D-ISOMER SPECIFIC 2-HYDROXYACID DEHYDROGENASE NAD-BINDING DOMAIN-CONTAINING PROTEIN"/>
    <property type="match status" value="1"/>
</dbReference>
<evidence type="ECO:0000259" key="3">
    <source>
        <dbReference type="Pfam" id="PF02826"/>
    </source>
</evidence>
<reference evidence="4 5" key="1">
    <citation type="submission" date="2017-08" db="EMBL/GenBank/DDBJ databases">
        <authorList>
            <person name="de Groot N.N."/>
        </authorList>
    </citation>
    <scope>NUCLEOTIDE SEQUENCE [LARGE SCALE GENOMIC DNA]</scope>
    <source>
        <strain evidence="4 5">JC228</strain>
    </source>
</reference>
<organism evidence="4 5">
    <name type="scientific">Bacillus oleivorans</name>
    <dbReference type="NCBI Taxonomy" id="1448271"/>
    <lineage>
        <taxon>Bacteria</taxon>
        <taxon>Bacillati</taxon>
        <taxon>Bacillota</taxon>
        <taxon>Bacilli</taxon>
        <taxon>Bacillales</taxon>
        <taxon>Bacillaceae</taxon>
        <taxon>Bacillus</taxon>
    </lineage>
</organism>
<feature type="domain" description="D-isomer specific 2-hydroxyacid dehydrogenase NAD-binding" evidence="3">
    <location>
        <begin position="106"/>
        <end position="279"/>
    </location>
</feature>
<dbReference type="PANTHER" id="PTHR43333">
    <property type="entry name" value="2-HACID_DH_C DOMAIN-CONTAINING PROTEIN"/>
    <property type="match status" value="1"/>
</dbReference>
<keyword evidence="1" id="KW-0560">Oxidoreductase</keyword>
<name>A0A285CS17_9BACI</name>
<evidence type="ECO:0000256" key="2">
    <source>
        <dbReference type="ARBA" id="ARBA00023027"/>
    </source>
</evidence>
<evidence type="ECO:0000313" key="5">
    <source>
        <dbReference type="Proteomes" id="UP000219546"/>
    </source>
</evidence>
<accession>A0A285CS17</accession>
<dbReference type="CDD" id="cd05300">
    <property type="entry name" value="2-Hacid_dh_1"/>
    <property type="match status" value="1"/>
</dbReference>
<proteinExistence type="predicted"/>
<dbReference type="Pfam" id="PF02826">
    <property type="entry name" value="2-Hacid_dh_C"/>
    <property type="match status" value="1"/>
</dbReference>
<dbReference type="AlphaFoldDB" id="A0A285CS17"/>
<dbReference type="PROSITE" id="PS00671">
    <property type="entry name" value="D_2_HYDROXYACID_DH_3"/>
    <property type="match status" value="1"/>
</dbReference>
<dbReference type="InterPro" id="IPR006140">
    <property type="entry name" value="D-isomer_DH_NAD-bd"/>
</dbReference>
<dbReference type="GO" id="GO:0016616">
    <property type="term" value="F:oxidoreductase activity, acting on the CH-OH group of donors, NAD or NADP as acceptor"/>
    <property type="evidence" value="ECO:0007669"/>
    <property type="project" value="InterPro"/>
</dbReference>
<keyword evidence="2" id="KW-0520">NAD</keyword>
<dbReference type="InterPro" id="IPR036291">
    <property type="entry name" value="NAD(P)-bd_dom_sf"/>
</dbReference>
<dbReference type="FunFam" id="3.40.50.720:FF:000363">
    <property type="entry name" value="D-isomer specific 2-hydroxyacid dehydrogenase"/>
    <property type="match status" value="1"/>
</dbReference>
<dbReference type="EMBL" id="OAOP01000004">
    <property type="protein sequence ID" value="SNX70284.1"/>
    <property type="molecule type" value="Genomic_DNA"/>
</dbReference>
<dbReference type="SUPFAM" id="SSF52283">
    <property type="entry name" value="Formate/glycerate dehydrogenase catalytic domain-like"/>
    <property type="match status" value="1"/>
</dbReference>
<dbReference type="InterPro" id="IPR029753">
    <property type="entry name" value="D-isomer_DH_CS"/>
</dbReference>
<protein>
    <submittedName>
        <fullName evidence="4">Phosphoglycerate dehydrogenase-like enzyme</fullName>
    </submittedName>
</protein>
<dbReference type="RefSeq" id="WP_097158418.1">
    <property type="nucleotide sequence ID" value="NZ_JBEPMQ010000010.1"/>
</dbReference>
<dbReference type="Gene3D" id="3.40.50.720">
    <property type="entry name" value="NAD(P)-binding Rossmann-like Domain"/>
    <property type="match status" value="2"/>
</dbReference>
<dbReference type="SUPFAM" id="SSF51735">
    <property type="entry name" value="NAD(P)-binding Rossmann-fold domains"/>
    <property type="match status" value="1"/>
</dbReference>
<sequence>MKIVSSILPSADLQEQVRQLFPEDQFLFNKGIKGDFYNEFLEAEIFITYGEDLTAQDIEKAENLQWISVMSAGVEKLPFEAIQARNILVTNARGIHQIPMAEYTLGIMLRHAKRFDRFLFEQKVSNWNRRIETEELYGATVLILGAGAIGGEIAKRCQLFGMHTIGVNTTGRNAENFDEMYSMDRWEQPLQQADYIVSVLPSLESTKHLLQKKHFKLMKQSAVFINIGRGSLVEIDVLINALQEQEIAHAYLDVLEEEPLRKENPLWTMENVTITPHISGKSKRYLPRAFDIFSHNLHIFKGVPGEMKNVIQLDRRY</sequence>
<dbReference type="Proteomes" id="UP000219546">
    <property type="component" value="Unassembled WGS sequence"/>
</dbReference>
<keyword evidence="5" id="KW-1185">Reference proteome</keyword>
<gene>
    <name evidence="4" type="ORF">SAMN05877753_1046</name>
</gene>
<dbReference type="OrthoDB" id="9805416at2"/>